<protein>
    <submittedName>
        <fullName evidence="1">SAM-dependent methyltransferase</fullName>
        <ecNumber evidence="1">2.1.1.-</ecNumber>
    </submittedName>
</protein>
<dbReference type="PIRSF" id="PIRSF017393">
    <property type="entry name" value="MTase_SAV2177"/>
    <property type="match status" value="1"/>
</dbReference>
<keyword evidence="1" id="KW-0808">Transferase</keyword>
<evidence type="ECO:0000313" key="2">
    <source>
        <dbReference type="Proteomes" id="UP001596157"/>
    </source>
</evidence>
<dbReference type="InterPro" id="IPR006764">
    <property type="entry name" value="SAM_dep_MeTrfase_SAV2177_type"/>
</dbReference>
<proteinExistence type="predicted"/>
<name>A0ABW0ERN6_9PSEU</name>
<dbReference type="RefSeq" id="WP_378249382.1">
    <property type="nucleotide sequence ID" value="NZ_JBHSKF010000011.1"/>
</dbReference>
<organism evidence="1 2">
    <name type="scientific">Actinokineospora guangxiensis</name>
    <dbReference type="NCBI Taxonomy" id="1490288"/>
    <lineage>
        <taxon>Bacteria</taxon>
        <taxon>Bacillati</taxon>
        <taxon>Actinomycetota</taxon>
        <taxon>Actinomycetes</taxon>
        <taxon>Pseudonocardiales</taxon>
        <taxon>Pseudonocardiaceae</taxon>
        <taxon>Actinokineospora</taxon>
    </lineage>
</organism>
<keyword evidence="2" id="KW-1185">Reference proteome</keyword>
<dbReference type="EC" id="2.1.1.-" evidence="1"/>
<dbReference type="EMBL" id="JBHSKF010000011">
    <property type="protein sequence ID" value="MFC5289537.1"/>
    <property type="molecule type" value="Genomic_DNA"/>
</dbReference>
<reference evidence="2" key="1">
    <citation type="journal article" date="2019" name="Int. J. Syst. Evol. Microbiol.">
        <title>The Global Catalogue of Microorganisms (GCM) 10K type strain sequencing project: providing services to taxonomists for standard genome sequencing and annotation.</title>
        <authorList>
            <consortium name="The Broad Institute Genomics Platform"/>
            <consortium name="The Broad Institute Genome Sequencing Center for Infectious Disease"/>
            <person name="Wu L."/>
            <person name="Ma J."/>
        </authorList>
    </citation>
    <scope>NUCLEOTIDE SEQUENCE [LARGE SCALE GENOMIC DNA]</scope>
    <source>
        <strain evidence="2">CCUG 59778</strain>
    </source>
</reference>
<sequence length="274" mass="29344">MTQQQDWVPQDVDTSVPNVARTYDFLLGGAHNFAVDRAFAEQVEKALPGSRHMARVNRAFMARAVRAMVADGVRQFLDVGAGIPTVGNVHEIAQAAVPECRVAYVDKDPIAVAHSELLLMGDDRAVAAQADLRDVASVLDAPAVRGLLDFEEPIGVLMLLVLHWVPDDADPHRLLAGYIDRLAPGSMVAISHVTETDESTGTVEEMRGLVKRSQARDSLTYRGYDEVVGLFAGLDLVEPGVVGAGLWRPDGPGAVADDPEANTVIYAGVGRKTG</sequence>
<accession>A0ABW0ERN6</accession>
<dbReference type="InterPro" id="IPR029063">
    <property type="entry name" value="SAM-dependent_MTases_sf"/>
</dbReference>
<dbReference type="GO" id="GO:0032259">
    <property type="term" value="P:methylation"/>
    <property type="evidence" value="ECO:0007669"/>
    <property type="project" value="UniProtKB-KW"/>
</dbReference>
<dbReference type="Pfam" id="PF04672">
    <property type="entry name" value="Methyltransf_19"/>
    <property type="match status" value="1"/>
</dbReference>
<dbReference type="Proteomes" id="UP001596157">
    <property type="component" value="Unassembled WGS sequence"/>
</dbReference>
<keyword evidence="1" id="KW-0489">Methyltransferase</keyword>
<dbReference type="Gene3D" id="3.40.50.150">
    <property type="entry name" value="Vaccinia Virus protein VP39"/>
    <property type="match status" value="1"/>
</dbReference>
<evidence type="ECO:0000313" key="1">
    <source>
        <dbReference type="EMBL" id="MFC5289537.1"/>
    </source>
</evidence>
<dbReference type="SUPFAM" id="SSF53335">
    <property type="entry name" value="S-adenosyl-L-methionine-dependent methyltransferases"/>
    <property type="match status" value="1"/>
</dbReference>
<dbReference type="GO" id="GO:0008168">
    <property type="term" value="F:methyltransferase activity"/>
    <property type="evidence" value="ECO:0007669"/>
    <property type="project" value="UniProtKB-KW"/>
</dbReference>
<gene>
    <name evidence="1" type="ORF">ACFPM7_20990</name>
</gene>
<comment type="caution">
    <text evidence="1">The sequence shown here is derived from an EMBL/GenBank/DDBJ whole genome shotgun (WGS) entry which is preliminary data.</text>
</comment>